<name>A0A2C9CND1_9RHOB</name>
<feature type="chain" id="PRO_5012157661" evidence="1">
    <location>
        <begin position="21"/>
        <end position="193"/>
    </location>
</feature>
<dbReference type="InterPro" id="IPR032033">
    <property type="entry name" value="Cytochrome_P460"/>
</dbReference>
<keyword evidence="1" id="KW-0732">Signal</keyword>
<feature type="signal peptide" evidence="1">
    <location>
        <begin position="1"/>
        <end position="20"/>
    </location>
</feature>
<evidence type="ECO:0000313" key="4">
    <source>
        <dbReference type="Proteomes" id="UP000220034"/>
    </source>
</evidence>
<dbReference type="RefSeq" id="WP_097928382.1">
    <property type="nucleotide sequence ID" value="NZ_OCTN01000001.1"/>
</dbReference>
<gene>
    <name evidence="3" type="ORF">SAMN06273572_101673</name>
</gene>
<evidence type="ECO:0000256" key="1">
    <source>
        <dbReference type="SAM" id="SignalP"/>
    </source>
</evidence>
<dbReference type="AlphaFoldDB" id="A0A2C9CND1"/>
<feature type="domain" description="Cytochrome P460" evidence="2">
    <location>
        <begin position="64"/>
        <end position="181"/>
    </location>
</feature>
<reference evidence="4" key="1">
    <citation type="submission" date="2017-09" db="EMBL/GenBank/DDBJ databases">
        <authorList>
            <person name="Varghese N."/>
            <person name="Submissions S."/>
        </authorList>
    </citation>
    <scope>NUCLEOTIDE SEQUENCE [LARGE SCALE GENOMIC DNA]</scope>
    <source>
        <strain evidence="4">C7</strain>
    </source>
</reference>
<accession>A0A2C9CND1</accession>
<dbReference type="OrthoDB" id="34396at2"/>
<evidence type="ECO:0000259" key="2">
    <source>
        <dbReference type="Pfam" id="PF16694"/>
    </source>
</evidence>
<proteinExistence type="predicted"/>
<dbReference type="CDD" id="cd20716">
    <property type="entry name" value="cyt_P460_fam"/>
    <property type="match status" value="1"/>
</dbReference>
<dbReference type="Pfam" id="PF16694">
    <property type="entry name" value="Cytochrome_P460"/>
    <property type="match status" value="1"/>
</dbReference>
<evidence type="ECO:0000313" key="3">
    <source>
        <dbReference type="EMBL" id="SOH92824.1"/>
    </source>
</evidence>
<sequence length="193" mass="20675">MKKTLALTTILVGLAGAASAQDCSIDAGQDPWDLTSDEVSAVYDCVEAELAAGYAAGDNPVAAEYRDWAVTATLPGLAGPHSSRFLMTFANDVAAEPYRNYEISEEFAMPAGSILAKESFSFRDTGAVRRGPLFIMEKVAAGTADEYGNWVYSAVQPNGNPMGISQSFCHDCHVAYYDQDNLGYPLPDLRIGN</sequence>
<organism evidence="3 4">
    <name type="scientific">Pontivivens marinum</name>
    <dbReference type="NCBI Taxonomy" id="1690039"/>
    <lineage>
        <taxon>Bacteria</taxon>
        <taxon>Pseudomonadati</taxon>
        <taxon>Pseudomonadota</taxon>
        <taxon>Alphaproteobacteria</taxon>
        <taxon>Rhodobacterales</taxon>
        <taxon>Paracoccaceae</taxon>
        <taxon>Pontivivens</taxon>
    </lineage>
</organism>
<protein>
    <submittedName>
        <fullName evidence="3">Cytochrome P460</fullName>
    </submittedName>
</protein>
<dbReference type="EMBL" id="OCTN01000001">
    <property type="protein sequence ID" value="SOH92824.1"/>
    <property type="molecule type" value="Genomic_DNA"/>
</dbReference>
<dbReference type="Proteomes" id="UP000220034">
    <property type="component" value="Unassembled WGS sequence"/>
</dbReference>
<dbReference type="InterPro" id="IPR038142">
    <property type="entry name" value="Cytochrome_P460_sp"/>
</dbReference>
<keyword evidence="4" id="KW-1185">Reference proteome</keyword>
<dbReference type="Gene3D" id="3.50.70.20">
    <property type="entry name" value="Cytochrome P460"/>
    <property type="match status" value="1"/>
</dbReference>